<proteinExistence type="predicted"/>
<gene>
    <name evidence="2" type="ORF">GCM10009639_23750</name>
</gene>
<comment type="caution">
    <text evidence="2">The sequence shown here is derived from an EMBL/GenBank/DDBJ whole genome shotgun (WGS) entry which is preliminary data.</text>
</comment>
<evidence type="ECO:0000256" key="1">
    <source>
        <dbReference type="SAM" id="MobiDB-lite"/>
    </source>
</evidence>
<evidence type="ECO:0000313" key="3">
    <source>
        <dbReference type="Proteomes" id="UP001499863"/>
    </source>
</evidence>
<protein>
    <submittedName>
        <fullName evidence="2">Uncharacterized protein</fullName>
    </submittedName>
</protein>
<dbReference type="Proteomes" id="UP001499863">
    <property type="component" value="Unassembled WGS sequence"/>
</dbReference>
<accession>A0ABN1XX88</accession>
<name>A0ABN1XX88_9ACTN</name>
<sequence>MGKVTWVKVEVPPPLRAVGWVEFSCSVPVWIKLMVSAFRRAAVGAPAGSPGRCPVRDLSGSCPH</sequence>
<dbReference type="EMBL" id="BAAAKJ010000122">
    <property type="protein sequence ID" value="GAA1392343.1"/>
    <property type="molecule type" value="Genomic_DNA"/>
</dbReference>
<evidence type="ECO:0000313" key="2">
    <source>
        <dbReference type="EMBL" id="GAA1392343.1"/>
    </source>
</evidence>
<keyword evidence="3" id="KW-1185">Reference proteome</keyword>
<reference evidence="2 3" key="1">
    <citation type="journal article" date="2019" name="Int. J. Syst. Evol. Microbiol.">
        <title>The Global Catalogue of Microorganisms (GCM) 10K type strain sequencing project: providing services to taxonomists for standard genome sequencing and annotation.</title>
        <authorList>
            <consortium name="The Broad Institute Genomics Platform"/>
            <consortium name="The Broad Institute Genome Sequencing Center for Infectious Disease"/>
            <person name="Wu L."/>
            <person name="Ma J."/>
        </authorList>
    </citation>
    <scope>NUCLEOTIDE SEQUENCE [LARGE SCALE GENOMIC DNA]</scope>
    <source>
        <strain evidence="2 3">JCM 12393</strain>
    </source>
</reference>
<organism evidence="2 3">
    <name type="scientific">Kitasatospora putterlickiae</name>
    <dbReference type="NCBI Taxonomy" id="221725"/>
    <lineage>
        <taxon>Bacteria</taxon>
        <taxon>Bacillati</taxon>
        <taxon>Actinomycetota</taxon>
        <taxon>Actinomycetes</taxon>
        <taxon>Kitasatosporales</taxon>
        <taxon>Streptomycetaceae</taxon>
        <taxon>Kitasatospora</taxon>
    </lineage>
</organism>
<feature type="region of interest" description="Disordered" evidence="1">
    <location>
        <begin position="44"/>
        <end position="64"/>
    </location>
</feature>